<keyword evidence="2" id="KW-0472">Membrane</keyword>
<feature type="transmembrane region" description="Helical" evidence="2">
    <location>
        <begin position="369"/>
        <end position="387"/>
    </location>
</feature>
<proteinExistence type="predicted"/>
<gene>
    <name evidence="4" type="ORF">UFOPK1788_00612</name>
</gene>
<evidence type="ECO:0000259" key="3">
    <source>
        <dbReference type="PROSITE" id="PS50847"/>
    </source>
</evidence>
<evidence type="ECO:0000313" key="4">
    <source>
        <dbReference type="EMBL" id="CAB4592556.1"/>
    </source>
</evidence>
<sequence>MQRLFSICANIVIVNNTTLLWKGTALRKLFFSAIAAGAALSVAIASPASAAYTGPASWNTAGLKPVIVETGQYAWSIDGLGTLDGTGNIQVEKPAGGTVHKAYFVAAQVQDGSKPTLNTPSSILLNGSAVTFQYESLNASGDDSNAFNNYFADVTSLVSSTIDGQSAGVNNITVDEGGLDVEGTALVVLFNDSTVDVATVVLAFGNSSPSGDSFTLAFNALSAPQTQDLQMSVGISYSYNLDGDSRDGWQSSSIYVNDTLMTDIAGSFDDCEEADQETDCNDGALLTVGGVGGATTNPTIPSSDTWSQAADDELYSLTPFVEVGDTSITVKTSNPSSDDNIFLDAFYLKHIVATVDDGLADTGFDPSSSALGAFAVLSAGVASVVVARRRKA</sequence>
<keyword evidence="1" id="KW-0964">Secreted</keyword>
<organism evidence="4">
    <name type="scientific">freshwater metagenome</name>
    <dbReference type="NCBI Taxonomy" id="449393"/>
    <lineage>
        <taxon>unclassified sequences</taxon>
        <taxon>metagenomes</taxon>
        <taxon>ecological metagenomes</taxon>
    </lineage>
</organism>
<dbReference type="AlphaFoldDB" id="A0A6J6FU25"/>
<dbReference type="PROSITE" id="PS50847">
    <property type="entry name" value="GRAM_POS_ANCHORING"/>
    <property type="match status" value="1"/>
</dbReference>
<name>A0A6J6FU25_9ZZZZ</name>
<evidence type="ECO:0000256" key="2">
    <source>
        <dbReference type="SAM" id="Phobius"/>
    </source>
</evidence>
<accession>A0A6J6FU25</accession>
<dbReference type="EMBL" id="CAEZUE010000066">
    <property type="protein sequence ID" value="CAB4592556.1"/>
    <property type="molecule type" value="Genomic_DNA"/>
</dbReference>
<dbReference type="InterPro" id="IPR019931">
    <property type="entry name" value="LPXTG_anchor"/>
</dbReference>
<keyword evidence="2" id="KW-0812">Transmembrane</keyword>
<protein>
    <submittedName>
        <fullName evidence="4">Unannotated protein</fullName>
    </submittedName>
</protein>
<feature type="domain" description="Gram-positive cocci surface proteins LPxTG" evidence="3">
    <location>
        <begin position="359"/>
        <end position="392"/>
    </location>
</feature>
<evidence type="ECO:0000256" key="1">
    <source>
        <dbReference type="ARBA" id="ARBA00022525"/>
    </source>
</evidence>
<keyword evidence="2" id="KW-1133">Transmembrane helix</keyword>
<reference evidence="4" key="1">
    <citation type="submission" date="2020-05" db="EMBL/GenBank/DDBJ databases">
        <authorList>
            <person name="Chiriac C."/>
            <person name="Salcher M."/>
            <person name="Ghai R."/>
            <person name="Kavagutti S V."/>
        </authorList>
    </citation>
    <scope>NUCLEOTIDE SEQUENCE</scope>
</reference>